<accession>A0A508AYX0</accession>
<reference evidence="1 2" key="1">
    <citation type="submission" date="2019-10" db="EMBL/GenBank/DDBJ databases">
        <title>Lysobacter alkalisoli sp. nov., isolated from saline-alkaline soil.</title>
        <authorList>
            <person name="Sun J.-Q."/>
        </authorList>
    </citation>
    <scope>NUCLEOTIDE SEQUENCE [LARGE SCALE GENOMIC DNA]</scope>
    <source>
        <strain evidence="1 2">KCTC 42381</strain>
    </source>
</reference>
<proteinExistence type="predicted"/>
<protein>
    <submittedName>
        <fullName evidence="1">Uncharacterized protein</fullName>
    </submittedName>
</protein>
<evidence type="ECO:0000313" key="2">
    <source>
        <dbReference type="Proteomes" id="UP000320431"/>
    </source>
</evidence>
<dbReference type="AlphaFoldDB" id="A0A508AYX0"/>
<dbReference type="EMBL" id="VICD02000061">
    <property type="protein sequence ID" value="KAB8196219.1"/>
    <property type="molecule type" value="Genomic_DNA"/>
</dbReference>
<dbReference type="Proteomes" id="UP000320431">
    <property type="component" value="Unassembled WGS sequence"/>
</dbReference>
<evidence type="ECO:0000313" key="1">
    <source>
        <dbReference type="EMBL" id="KAB8196219.1"/>
    </source>
</evidence>
<dbReference type="RefSeq" id="WP_141481525.1">
    <property type="nucleotide sequence ID" value="NZ_VICD02000061.1"/>
</dbReference>
<gene>
    <name evidence="1" type="ORF">FKV24_004540</name>
</gene>
<comment type="caution">
    <text evidence="1">The sequence shown here is derived from an EMBL/GenBank/DDBJ whole genome shotgun (WGS) entry which is preliminary data.</text>
</comment>
<organism evidence="1 2">
    <name type="scientific">Marilutibacter maris</name>
    <dbReference type="NCBI Taxonomy" id="1605891"/>
    <lineage>
        <taxon>Bacteria</taxon>
        <taxon>Pseudomonadati</taxon>
        <taxon>Pseudomonadota</taxon>
        <taxon>Gammaproteobacteria</taxon>
        <taxon>Lysobacterales</taxon>
        <taxon>Lysobacteraceae</taxon>
        <taxon>Marilutibacter</taxon>
    </lineage>
</organism>
<sequence length="100" mass="11253">MIDLPLFSSPTEAFGRVAGVLDLDTLPHEGDVFPWPQEWMEAGSPCFGGASQNRIWYIAPWELDSAQYLVGMYGFVFDSAADAMKCCSFFERTGFDTFEY</sequence>
<name>A0A508AYX0_9GAMM</name>